<dbReference type="Gramene" id="PGSC0003DMT400062164">
    <property type="protein sequence ID" value="PGSC0003DMT400062164"/>
    <property type="gene ID" value="PGSC0003DMG400024193"/>
</dbReference>
<protein>
    <submittedName>
        <fullName evidence="1">Uncharacterized protein</fullName>
    </submittedName>
</protein>
<keyword evidence="2" id="KW-1185">Reference proteome</keyword>
<dbReference type="PaxDb" id="4113-PGSC0003DMT400062164"/>
<reference evidence="1" key="2">
    <citation type="submission" date="2015-06" db="UniProtKB">
        <authorList>
            <consortium name="EnsemblPlants"/>
        </authorList>
    </citation>
    <scope>IDENTIFICATION</scope>
    <source>
        <strain evidence="1">DM1-3 516 R44</strain>
    </source>
</reference>
<organism evidence="1 2">
    <name type="scientific">Solanum tuberosum</name>
    <name type="common">Potato</name>
    <dbReference type="NCBI Taxonomy" id="4113"/>
    <lineage>
        <taxon>Eukaryota</taxon>
        <taxon>Viridiplantae</taxon>
        <taxon>Streptophyta</taxon>
        <taxon>Embryophyta</taxon>
        <taxon>Tracheophyta</taxon>
        <taxon>Spermatophyta</taxon>
        <taxon>Magnoliopsida</taxon>
        <taxon>eudicotyledons</taxon>
        <taxon>Gunneridae</taxon>
        <taxon>Pentapetalae</taxon>
        <taxon>asterids</taxon>
        <taxon>lamiids</taxon>
        <taxon>Solanales</taxon>
        <taxon>Solanaceae</taxon>
        <taxon>Solanoideae</taxon>
        <taxon>Solaneae</taxon>
        <taxon>Solanum</taxon>
    </lineage>
</organism>
<name>M1C8L9_SOLTU</name>
<proteinExistence type="predicted"/>
<reference evidence="2" key="1">
    <citation type="journal article" date="2011" name="Nature">
        <title>Genome sequence and analysis of the tuber crop potato.</title>
        <authorList>
            <consortium name="The Potato Genome Sequencing Consortium"/>
        </authorList>
    </citation>
    <scope>NUCLEOTIDE SEQUENCE [LARGE SCALE GENOMIC DNA]</scope>
    <source>
        <strain evidence="2">cv. DM1-3 516 R44</strain>
    </source>
</reference>
<sequence>MEENLTISLSPHIRIEQRPIISLPSPLRILASSTDTGCWPPHASETGLKFYISN</sequence>
<evidence type="ECO:0000313" key="1">
    <source>
        <dbReference type="EnsemblPlants" id="PGSC0003DMT400062164"/>
    </source>
</evidence>
<evidence type="ECO:0000313" key="2">
    <source>
        <dbReference type="Proteomes" id="UP000011115"/>
    </source>
</evidence>
<dbReference type="HOGENOM" id="CLU_3054139_0_0_1"/>
<dbReference type="EnsemblPlants" id="PGSC0003DMT400062164">
    <property type="protein sequence ID" value="PGSC0003DMT400062164"/>
    <property type="gene ID" value="PGSC0003DMG400024193"/>
</dbReference>
<dbReference type="AlphaFoldDB" id="M1C8L9"/>
<accession>M1C8L9</accession>
<dbReference type="InParanoid" id="M1C8L9"/>
<dbReference type="Proteomes" id="UP000011115">
    <property type="component" value="Unassembled WGS sequence"/>
</dbReference>